<sequence length="494" mass="54548">MTTAYEVLIAFERETGALAQVAGRLGWDQETVMPRGAAAQRGDEMAAMESVLHARRADPRVGEWLAAAEAADGLGEVERANLRHIRRAYDRAVKVPSRLASEIARVTSVAQGTWAEARAADDFAAFAPTLREVLRLKREEGAALSDGGDVYDALLQDYEPGATAAQLTDMFGAMRPRLTRLIDQVRGAEAPAALSGTFDEAAQMALTARIAQTFGYDTTRGRLDKAVHPFSSGSGNDVRITTRTSLTDPFNCLYSTIHETGHASYEQAIAQEYLFTPLGQGVSMGVHESQSRIYENQLGRSRAFTSWLHGQMEEAFGPLGLPDAEAFYRTVNRVHEGYIRTEADELQYNLHVLLRFDLERALISGELEVDDLEDAWNARFQRDFGFAVDRPSNGVLQDVHWSVGLFGYFPTYSLGNVYAGCLHEALREAVPDLDTQLASGDLSGATGWLRENVQRHGGLYEPRETIIRATGKEPSEEPLMRYLETKFGNLYGLD</sequence>
<feature type="binding site" evidence="2">
    <location>
        <position position="288"/>
    </location>
    <ligand>
        <name>Zn(2+)</name>
        <dbReference type="ChEBI" id="CHEBI:29105"/>
        <note>catalytic</note>
    </ligand>
</feature>
<dbReference type="SUPFAM" id="SSF55486">
    <property type="entry name" value="Metalloproteases ('zincins'), catalytic domain"/>
    <property type="match status" value="1"/>
</dbReference>
<dbReference type="GO" id="GO:0004181">
    <property type="term" value="F:metallocarboxypeptidase activity"/>
    <property type="evidence" value="ECO:0007669"/>
    <property type="project" value="UniProtKB-UniRule"/>
</dbReference>
<dbReference type="PIRSF" id="PIRSF006615">
    <property type="entry name" value="Zn_crbxpep_Taq"/>
    <property type="match status" value="1"/>
</dbReference>
<dbReference type="InterPro" id="IPR001333">
    <property type="entry name" value="Peptidase_M32_Taq"/>
</dbReference>
<keyword evidence="1" id="KW-0482">Metalloprotease</keyword>
<gene>
    <name evidence="4" type="ORF">OCH239_13325</name>
</gene>
<proteinExistence type="inferred from homology"/>
<dbReference type="STRING" id="1449350.OCH239_13325"/>
<keyword evidence="1" id="KW-0121">Carboxypeptidase</keyword>
<feature type="binding site" evidence="2">
    <location>
        <position position="262"/>
    </location>
    <ligand>
        <name>Zn(2+)</name>
        <dbReference type="ChEBI" id="CHEBI:29105"/>
        <note>catalytic</note>
    </ligand>
</feature>
<dbReference type="GO" id="GO:0046872">
    <property type="term" value="F:metal ion binding"/>
    <property type="evidence" value="ECO:0007669"/>
    <property type="project" value="UniProtKB-KW"/>
</dbReference>
<dbReference type="PROSITE" id="PS52034">
    <property type="entry name" value="PEPTIDASE_M32"/>
    <property type="match status" value="1"/>
</dbReference>
<keyword evidence="1 2" id="KW-0479">Metal-binding</keyword>
<comment type="cofactor">
    <cofactor evidence="2">
        <name>Zn(2+)</name>
        <dbReference type="ChEBI" id="CHEBI:29105"/>
    </cofactor>
    <text evidence="2">Binds 1 zinc ion per subunit.</text>
</comment>
<evidence type="ECO:0000313" key="4">
    <source>
        <dbReference type="EMBL" id="ETX13095.1"/>
    </source>
</evidence>
<name>X7EB48_9RHOB</name>
<dbReference type="PANTHER" id="PTHR34217:SF1">
    <property type="entry name" value="CARBOXYPEPTIDASE 1"/>
    <property type="match status" value="1"/>
</dbReference>
<organism evidence="4 5">
    <name type="scientific">Roseivivax halodurans JCM 10272</name>
    <dbReference type="NCBI Taxonomy" id="1449350"/>
    <lineage>
        <taxon>Bacteria</taxon>
        <taxon>Pseudomonadati</taxon>
        <taxon>Pseudomonadota</taxon>
        <taxon>Alphaproteobacteria</taxon>
        <taxon>Rhodobacterales</taxon>
        <taxon>Roseobacteraceae</taxon>
        <taxon>Roseivivax</taxon>
    </lineage>
</organism>
<dbReference type="EMBL" id="JALZ01000037">
    <property type="protein sequence ID" value="ETX13095.1"/>
    <property type="molecule type" value="Genomic_DNA"/>
</dbReference>
<keyword evidence="1" id="KW-0378">Hydrolase</keyword>
<accession>X7EB48</accession>
<feature type="active site" description="Proton donor/acceptor" evidence="3">
    <location>
        <position position="259"/>
    </location>
</feature>
<comment type="similarity">
    <text evidence="1">Belongs to the peptidase M32 family.</text>
</comment>
<evidence type="ECO:0000256" key="1">
    <source>
        <dbReference type="PIRNR" id="PIRNR006615"/>
    </source>
</evidence>
<reference evidence="4 5" key="1">
    <citation type="submission" date="2014-01" db="EMBL/GenBank/DDBJ databases">
        <title>Roseivivax halodurans JCM 10272 Genome Sequencing.</title>
        <authorList>
            <person name="Lai Q."/>
            <person name="Li G."/>
            <person name="Shao Z."/>
        </authorList>
    </citation>
    <scope>NUCLEOTIDE SEQUENCE [LARGE SCALE GENOMIC DNA]</scope>
    <source>
        <strain evidence="4 5">JCM 10272</strain>
    </source>
</reference>
<dbReference type="PATRIC" id="fig|1449350.3.peg.3715"/>
<comment type="catalytic activity">
    <reaction evidence="1">
        <text>Release of a C-terminal amino acid with broad specificity, except for -Pro.</text>
        <dbReference type="EC" id="3.4.17.19"/>
    </reaction>
</comment>
<dbReference type="PANTHER" id="PTHR34217">
    <property type="entry name" value="METAL-DEPENDENT CARBOXYPEPTIDASE"/>
    <property type="match status" value="1"/>
</dbReference>
<keyword evidence="1" id="KW-0645">Protease</keyword>
<dbReference type="CDD" id="cd06460">
    <property type="entry name" value="M32_Taq"/>
    <property type="match status" value="1"/>
</dbReference>
<dbReference type="PRINTS" id="PR00998">
    <property type="entry name" value="CRBOXYPTASET"/>
</dbReference>
<protein>
    <recommendedName>
        <fullName evidence="1">Metal-dependent carboxypeptidase</fullName>
        <ecNumber evidence="1">3.4.17.19</ecNumber>
    </recommendedName>
</protein>
<comment type="function">
    <text evidence="1">Broad specificity carboxypetidase that releases amino acids sequentially from the C-terminus, including neutral, aromatic, polar and basic residues.</text>
</comment>
<feature type="binding site" evidence="2">
    <location>
        <position position="258"/>
    </location>
    <ligand>
        <name>Zn(2+)</name>
        <dbReference type="ChEBI" id="CHEBI:29105"/>
        <note>catalytic</note>
    </ligand>
</feature>
<dbReference type="Proteomes" id="UP000022447">
    <property type="component" value="Unassembled WGS sequence"/>
</dbReference>
<dbReference type="AlphaFoldDB" id="X7EB48"/>
<dbReference type="Pfam" id="PF02074">
    <property type="entry name" value="Peptidase_M32"/>
    <property type="match status" value="1"/>
</dbReference>
<evidence type="ECO:0000256" key="3">
    <source>
        <dbReference type="PIRSR" id="PIRSR006615-2"/>
    </source>
</evidence>
<dbReference type="OrthoDB" id="9772308at2"/>
<dbReference type="EC" id="3.4.17.19" evidence="1"/>
<comment type="caution">
    <text evidence="4">The sequence shown here is derived from an EMBL/GenBank/DDBJ whole genome shotgun (WGS) entry which is preliminary data.</text>
</comment>
<dbReference type="GO" id="GO:0006508">
    <property type="term" value="P:proteolysis"/>
    <property type="evidence" value="ECO:0007669"/>
    <property type="project" value="UniProtKB-UniRule"/>
</dbReference>
<keyword evidence="2" id="KW-0862">Zinc</keyword>
<keyword evidence="5" id="KW-1185">Reference proteome</keyword>
<dbReference type="RefSeq" id="WP_037265939.1">
    <property type="nucleotide sequence ID" value="NZ_JALZ01000037.1"/>
</dbReference>
<dbReference type="Gene3D" id="1.10.1370.30">
    <property type="match status" value="1"/>
</dbReference>
<evidence type="ECO:0000313" key="5">
    <source>
        <dbReference type="Proteomes" id="UP000022447"/>
    </source>
</evidence>
<dbReference type="eggNOG" id="COG2317">
    <property type="taxonomic scope" value="Bacteria"/>
</dbReference>
<evidence type="ECO:0000256" key="2">
    <source>
        <dbReference type="PIRSR" id="PIRSR006615-1"/>
    </source>
</evidence>